<feature type="compositionally biased region" description="Low complexity" evidence="8">
    <location>
        <begin position="472"/>
        <end position="496"/>
    </location>
</feature>
<dbReference type="GO" id="GO:0000981">
    <property type="term" value="F:DNA-binding transcription factor activity, RNA polymerase II-specific"/>
    <property type="evidence" value="ECO:0007669"/>
    <property type="project" value="TreeGrafter"/>
</dbReference>
<reference evidence="10" key="1">
    <citation type="submission" date="2020-03" db="EMBL/GenBank/DDBJ databases">
        <title>Transcriptomic Profiling of the Digestive Tract of the Rat Flea, Xenopsylla cheopis, Following Blood Feeding and Infection with Yersinia pestis.</title>
        <authorList>
            <person name="Bland D.M."/>
            <person name="Martens C.A."/>
            <person name="Virtaneva K."/>
            <person name="Kanakabandi K."/>
            <person name="Long D."/>
            <person name="Rosenke R."/>
            <person name="Saturday G.A."/>
            <person name="Hoyt F.H."/>
            <person name="Bruno D.P."/>
            <person name="Ribeiro J.M.C."/>
            <person name="Hinnebusch J."/>
        </authorList>
    </citation>
    <scope>NUCLEOTIDE SEQUENCE</scope>
</reference>
<keyword evidence="6" id="KW-0539">Nucleus</keyword>
<evidence type="ECO:0000256" key="2">
    <source>
        <dbReference type="ARBA" id="ARBA00022723"/>
    </source>
</evidence>
<dbReference type="FunFam" id="3.30.160.60:FF:000065">
    <property type="entry name" value="B-cell CLL/lymphoma 6, member B"/>
    <property type="match status" value="1"/>
</dbReference>
<feature type="compositionally biased region" description="Low complexity" evidence="8">
    <location>
        <begin position="413"/>
        <end position="441"/>
    </location>
</feature>
<dbReference type="PROSITE" id="PS50157">
    <property type="entry name" value="ZINC_FINGER_C2H2_2"/>
    <property type="match status" value="4"/>
</dbReference>
<dbReference type="InterPro" id="IPR036236">
    <property type="entry name" value="Znf_C2H2_sf"/>
</dbReference>
<keyword evidence="2" id="KW-0479">Metal-binding</keyword>
<comment type="subcellular location">
    <subcellularLocation>
        <location evidence="1">Nucleus</location>
    </subcellularLocation>
</comment>
<protein>
    <submittedName>
        <fullName evidence="10">Putative c2h2-type zn-finger protein</fullName>
    </submittedName>
</protein>
<accession>A0A6M2DU05</accession>
<dbReference type="SMART" id="SM00355">
    <property type="entry name" value="ZnF_C2H2"/>
    <property type="match status" value="4"/>
</dbReference>
<feature type="domain" description="C2H2-type" evidence="9">
    <location>
        <begin position="351"/>
        <end position="378"/>
    </location>
</feature>
<dbReference type="EMBL" id="GIIL01004882">
    <property type="protein sequence ID" value="NOV48608.1"/>
    <property type="molecule type" value="Transcribed_RNA"/>
</dbReference>
<keyword evidence="3" id="KW-0677">Repeat</keyword>
<dbReference type="GO" id="GO:0005634">
    <property type="term" value="C:nucleus"/>
    <property type="evidence" value="ECO:0007669"/>
    <property type="project" value="UniProtKB-SubCell"/>
</dbReference>
<evidence type="ECO:0000313" key="10">
    <source>
        <dbReference type="EMBL" id="NOV48608.1"/>
    </source>
</evidence>
<evidence type="ECO:0000256" key="8">
    <source>
        <dbReference type="SAM" id="MobiDB-lite"/>
    </source>
</evidence>
<keyword evidence="5" id="KW-0862">Zinc</keyword>
<dbReference type="GO" id="GO:0008270">
    <property type="term" value="F:zinc ion binding"/>
    <property type="evidence" value="ECO:0007669"/>
    <property type="project" value="UniProtKB-KW"/>
</dbReference>
<feature type="compositionally biased region" description="Basic residues" evidence="8">
    <location>
        <begin position="262"/>
        <end position="279"/>
    </location>
</feature>
<evidence type="ECO:0000256" key="7">
    <source>
        <dbReference type="PROSITE-ProRule" id="PRU00042"/>
    </source>
</evidence>
<feature type="compositionally biased region" description="Acidic residues" evidence="8">
    <location>
        <begin position="247"/>
        <end position="257"/>
    </location>
</feature>
<feature type="domain" description="C2H2-type" evidence="9">
    <location>
        <begin position="379"/>
        <end position="406"/>
    </location>
</feature>
<sequence>MNFTPFTGQFAGTIPPGAVHQFATAKFAQNIASANGQVLGVLSGGEGGVHYLRPVDGSSFGANQIPTSNTQTLITLPITMPGSKPGEPQQTVQIQVVNTSAAQQIQQPKYQVAQMQIPIQTFQQGTTVLTVAYNPQEGGDGVQILGNQGLPEGMTVVAAIQPQDLQLLANSGLSIQNCEPQEEEETEIKEEPIVKQEIKEEVNETLPLSLHHFLKFSAETIKRESLVESSPLCGSISETHILPDNNIQEEQETQEDGSSDKPKRKKKYKKKPPKPRRPKPGQVQIATALDGTTLFCCPECHMAYPEKECLEQHLVGHKIERRFICDICGAGLKRKEHLERHKLGHNPDRPFICSICMKGFKRKEHLNLHFVIHSGEKTEVCEECGKGFYRKDHLRKHARSHITRKLKEQMMLQSQQQAAGNQQVTDANTSSTEIQQQTTQHSITLPNNVTIQVPTSSLPLPVQITVPSLIPSPTSNEENIINSESSSSSMSTVVLPSSAETGSLNLIHRH</sequence>
<dbReference type="AlphaFoldDB" id="A0A6M2DU05"/>
<organism evidence="10">
    <name type="scientific">Xenopsylla cheopis</name>
    <name type="common">Oriental rat flea</name>
    <name type="synonym">Pulex cheopis</name>
    <dbReference type="NCBI Taxonomy" id="163159"/>
    <lineage>
        <taxon>Eukaryota</taxon>
        <taxon>Metazoa</taxon>
        <taxon>Ecdysozoa</taxon>
        <taxon>Arthropoda</taxon>
        <taxon>Hexapoda</taxon>
        <taxon>Insecta</taxon>
        <taxon>Pterygota</taxon>
        <taxon>Neoptera</taxon>
        <taxon>Endopterygota</taxon>
        <taxon>Siphonaptera</taxon>
        <taxon>Pulicidae</taxon>
        <taxon>Xenopsyllinae</taxon>
        <taxon>Xenopsylla</taxon>
    </lineage>
</organism>
<feature type="region of interest" description="Disordered" evidence="8">
    <location>
        <begin position="238"/>
        <end position="283"/>
    </location>
</feature>
<dbReference type="PROSITE" id="PS00028">
    <property type="entry name" value="ZINC_FINGER_C2H2_1"/>
    <property type="match status" value="4"/>
</dbReference>
<proteinExistence type="predicted"/>
<evidence type="ECO:0000256" key="6">
    <source>
        <dbReference type="ARBA" id="ARBA00023242"/>
    </source>
</evidence>
<dbReference type="InterPro" id="IPR013087">
    <property type="entry name" value="Znf_C2H2_type"/>
</dbReference>
<dbReference type="SUPFAM" id="SSF57667">
    <property type="entry name" value="beta-beta-alpha zinc fingers"/>
    <property type="match status" value="2"/>
</dbReference>
<evidence type="ECO:0000256" key="1">
    <source>
        <dbReference type="ARBA" id="ARBA00004123"/>
    </source>
</evidence>
<dbReference type="Pfam" id="PF00096">
    <property type="entry name" value="zf-C2H2"/>
    <property type="match status" value="2"/>
</dbReference>
<dbReference type="PANTHER" id="PTHR24394">
    <property type="entry name" value="ZINC FINGER PROTEIN"/>
    <property type="match status" value="1"/>
</dbReference>
<feature type="region of interest" description="Disordered" evidence="8">
    <location>
        <begin position="411"/>
        <end position="441"/>
    </location>
</feature>
<dbReference type="PANTHER" id="PTHR24394:SF29">
    <property type="entry name" value="MYONEURIN"/>
    <property type="match status" value="1"/>
</dbReference>
<evidence type="ECO:0000256" key="4">
    <source>
        <dbReference type="ARBA" id="ARBA00022771"/>
    </source>
</evidence>
<evidence type="ECO:0000256" key="3">
    <source>
        <dbReference type="ARBA" id="ARBA00022737"/>
    </source>
</evidence>
<dbReference type="FunFam" id="3.30.160.60:FF:000145">
    <property type="entry name" value="Zinc finger protein 574"/>
    <property type="match status" value="1"/>
</dbReference>
<feature type="region of interest" description="Disordered" evidence="8">
    <location>
        <begin position="467"/>
        <end position="496"/>
    </location>
</feature>
<feature type="domain" description="C2H2-type" evidence="9">
    <location>
        <begin position="323"/>
        <end position="350"/>
    </location>
</feature>
<dbReference type="Gene3D" id="3.30.160.60">
    <property type="entry name" value="Classic Zinc Finger"/>
    <property type="match status" value="3"/>
</dbReference>
<evidence type="ECO:0000256" key="5">
    <source>
        <dbReference type="ARBA" id="ARBA00022833"/>
    </source>
</evidence>
<name>A0A6M2DU05_XENCH</name>
<feature type="domain" description="C2H2-type" evidence="9">
    <location>
        <begin position="295"/>
        <end position="322"/>
    </location>
</feature>
<keyword evidence="4 7" id="KW-0863">Zinc-finger</keyword>
<evidence type="ECO:0000259" key="9">
    <source>
        <dbReference type="PROSITE" id="PS50157"/>
    </source>
</evidence>